<dbReference type="InterPro" id="IPR027417">
    <property type="entry name" value="P-loop_NTPase"/>
</dbReference>
<accession>A0A2U1FS89</accession>
<dbReference type="EMBL" id="QEKW01000001">
    <property type="protein sequence ID" value="PVZ15047.1"/>
    <property type="molecule type" value="Genomic_DNA"/>
</dbReference>
<keyword evidence="2" id="KW-1185">Reference proteome</keyword>
<comment type="caution">
    <text evidence="1">The sequence shown here is derived from an EMBL/GenBank/DDBJ whole genome shotgun (WGS) entry which is preliminary data.</text>
</comment>
<dbReference type="OrthoDB" id="198115at2"/>
<sequence>MGAEVWVVAGAPGAGKSTVADRLLALRRPVPALLDKDTLYGGFVAATLAAAGRPDGQREGPWYDEHVKVHEYAGMTAAAREIRERGCPVLLSAPFTGQIRDPERWRAWVDELGGEPVRLVWVSCDAATLRRRLEVRGRARDVGKLEDFDAFVARMRPDVPPPVPHLVVDTASGTIDGQLRRALRQQR</sequence>
<dbReference type="AlphaFoldDB" id="A0A2U1FS89"/>
<proteinExistence type="predicted"/>
<dbReference type="SUPFAM" id="SSF52540">
    <property type="entry name" value="P-loop containing nucleoside triphosphate hydrolases"/>
    <property type="match status" value="1"/>
</dbReference>
<reference evidence="1 2" key="1">
    <citation type="submission" date="2018-04" db="EMBL/GenBank/DDBJ databases">
        <title>Genomic Encyclopedia of Type Strains, Phase IV (KMG-IV): sequencing the most valuable type-strain genomes for metagenomic binning, comparative biology and taxonomic classification.</title>
        <authorList>
            <person name="Goeker M."/>
        </authorList>
    </citation>
    <scope>NUCLEOTIDE SEQUENCE [LARGE SCALE GENOMIC DNA]</scope>
    <source>
        <strain evidence="1 2">DSM 45771</strain>
    </source>
</reference>
<protein>
    <submittedName>
        <fullName evidence="1">AAA domain-containing protein</fullName>
    </submittedName>
</protein>
<organism evidence="1 2">
    <name type="scientific">Actinomycetospora cinnamomea</name>
    <dbReference type="NCBI Taxonomy" id="663609"/>
    <lineage>
        <taxon>Bacteria</taxon>
        <taxon>Bacillati</taxon>
        <taxon>Actinomycetota</taxon>
        <taxon>Actinomycetes</taxon>
        <taxon>Pseudonocardiales</taxon>
        <taxon>Pseudonocardiaceae</taxon>
        <taxon>Actinomycetospora</taxon>
    </lineage>
</organism>
<name>A0A2U1FS89_9PSEU</name>
<evidence type="ECO:0000313" key="1">
    <source>
        <dbReference type="EMBL" id="PVZ15047.1"/>
    </source>
</evidence>
<evidence type="ECO:0000313" key="2">
    <source>
        <dbReference type="Proteomes" id="UP000245639"/>
    </source>
</evidence>
<dbReference type="Gene3D" id="3.40.50.300">
    <property type="entry name" value="P-loop containing nucleotide triphosphate hydrolases"/>
    <property type="match status" value="1"/>
</dbReference>
<dbReference type="Proteomes" id="UP000245639">
    <property type="component" value="Unassembled WGS sequence"/>
</dbReference>
<dbReference type="RefSeq" id="WP_116706769.1">
    <property type="nucleotide sequence ID" value="NZ_QEKW01000001.1"/>
</dbReference>
<gene>
    <name evidence="1" type="ORF">C8D89_101917</name>
</gene>
<dbReference type="Pfam" id="PF13671">
    <property type="entry name" value="AAA_33"/>
    <property type="match status" value="1"/>
</dbReference>